<organism evidence="2 3">
    <name type="scientific">Stylosanthes scabra</name>
    <dbReference type="NCBI Taxonomy" id="79078"/>
    <lineage>
        <taxon>Eukaryota</taxon>
        <taxon>Viridiplantae</taxon>
        <taxon>Streptophyta</taxon>
        <taxon>Embryophyta</taxon>
        <taxon>Tracheophyta</taxon>
        <taxon>Spermatophyta</taxon>
        <taxon>Magnoliopsida</taxon>
        <taxon>eudicotyledons</taxon>
        <taxon>Gunneridae</taxon>
        <taxon>Pentapetalae</taxon>
        <taxon>rosids</taxon>
        <taxon>fabids</taxon>
        <taxon>Fabales</taxon>
        <taxon>Fabaceae</taxon>
        <taxon>Papilionoideae</taxon>
        <taxon>50 kb inversion clade</taxon>
        <taxon>dalbergioids sensu lato</taxon>
        <taxon>Dalbergieae</taxon>
        <taxon>Pterocarpus clade</taxon>
        <taxon>Stylosanthes</taxon>
    </lineage>
</organism>
<dbReference type="Proteomes" id="UP001341840">
    <property type="component" value="Unassembled WGS sequence"/>
</dbReference>
<dbReference type="InterPro" id="IPR040378">
    <property type="entry name" value="BASL"/>
</dbReference>
<protein>
    <submittedName>
        <fullName evidence="2">Uncharacterized protein</fullName>
    </submittedName>
</protein>
<comment type="caution">
    <text evidence="2">The sequence shown here is derived from an EMBL/GenBank/DDBJ whole genome shotgun (WGS) entry which is preliminary data.</text>
</comment>
<dbReference type="PANTHER" id="PTHR33914">
    <property type="entry name" value="18S PRE-RIBOSOMAL ASSEMBLY PROTEIN GAR2-LIKE PROTEIN"/>
    <property type="match status" value="1"/>
</dbReference>
<evidence type="ECO:0000313" key="2">
    <source>
        <dbReference type="EMBL" id="MED6132689.1"/>
    </source>
</evidence>
<evidence type="ECO:0000256" key="1">
    <source>
        <dbReference type="SAM" id="MobiDB-lite"/>
    </source>
</evidence>
<accession>A0ABU6S8Z5</accession>
<dbReference type="EMBL" id="JASCZI010060485">
    <property type="protein sequence ID" value="MED6132689.1"/>
    <property type="molecule type" value="Genomic_DNA"/>
</dbReference>
<feature type="compositionally biased region" description="Basic and acidic residues" evidence="1">
    <location>
        <begin position="67"/>
        <end position="103"/>
    </location>
</feature>
<feature type="region of interest" description="Disordered" evidence="1">
    <location>
        <begin position="44"/>
        <end position="111"/>
    </location>
</feature>
<dbReference type="PANTHER" id="PTHR33914:SF3">
    <property type="entry name" value="PROTEIN BREAKING OF ASYMMETRY IN THE STOMATAL LINEAGE"/>
    <property type="match status" value="1"/>
</dbReference>
<keyword evidence="3" id="KW-1185">Reference proteome</keyword>
<proteinExistence type="predicted"/>
<sequence>MVKEKNKDVIQVVNKYDDSNWSLSVEEDYIVFCFGEDASLDVVKDGKSAKSSKKHRPRNTKNPKLSYAEDKELQEVNEQQIHENRSNDEEVKEMEIEQHRESDQSEGSNGSFAFPVLNWECMGSPAKMPKPEDGLCQKKHRFVPFQCFRF</sequence>
<feature type="compositionally biased region" description="Basic residues" evidence="1">
    <location>
        <begin position="50"/>
        <end position="61"/>
    </location>
</feature>
<gene>
    <name evidence="2" type="ORF">PIB30_021377</name>
</gene>
<evidence type="ECO:0000313" key="3">
    <source>
        <dbReference type="Proteomes" id="UP001341840"/>
    </source>
</evidence>
<name>A0ABU6S8Z5_9FABA</name>
<reference evidence="2 3" key="1">
    <citation type="journal article" date="2023" name="Plants (Basel)">
        <title>Bridging the Gap: Combining Genomics and Transcriptomics Approaches to Understand Stylosanthes scabra, an Orphan Legume from the Brazilian Caatinga.</title>
        <authorList>
            <person name="Ferreira-Neto J.R.C."/>
            <person name="da Silva M.D."/>
            <person name="Binneck E."/>
            <person name="de Melo N.F."/>
            <person name="da Silva R.H."/>
            <person name="de Melo A.L.T.M."/>
            <person name="Pandolfi V."/>
            <person name="Bustamante F.O."/>
            <person name="Brasileiro-Vidal A.C."/>
            <person name="Benko-Iseppon A.M."/>
        </authorList>
    </citation>
    <scope>NUCLEOTIDE SEQUENCE [LARGE SCALE GENOMIC DNA]</scope>
    <source>
        <tissue evidence="2">Leaves</tissue>
    </source>
</reference>